<keyword evidence="3" id="KW-0496">Mitochondrion</keyword>
<proteinExistence type="predicted"/>
<gene>
    <name evidence="3" type="primary">ND6</name>
</gene>
<feature type="signal peptide" evidence="2">
    <location>
        <begin position="1"/>
        <end position="17"/>
    </location>
</feature>
<evidence type="ECO:0000256" key="1">
    <source>
        <dbReference type="SAM" id="Phobius"/>
    </source>
</evidence>
<dbReference type="AlphaFoldDB" id="A0A514ABV5"/>
<accession>A0A514ABV5</accession>
<sequence>MLVLALMLLMSAHPLLAGVCLVLLSLAASVMIFFDAPSSLFTWVVWITYAGGVMILYLYVSVLAPSPMPQVNKEDGASKKYKVGVLCASVSLMGVFYMLPPITSISFTSKSNWSDGWEYMKYPYEWYACTEYSYLMLFWCTVLLVYLGYWGWSQNVLAPSPMWSSVQAYHS</sequence>
<keyword evidence="2" id="KW-0732">Signal</keyword>
<reference evidence="3" key="1">
    <citation type="journal article" date="2019" name="Nucleic Acids Res.">
        <title>Coding palindromes in mitochondrial genes of Nematomorpha.</title>
        <authorList>
            <person name="Mikhailov K.V."/>
            <person name="Efeykin B.D."/>
            <person name="Panchin A.Y."/>
            <person name="Knorre D.A."/>
            <person name="Logacheva M.D."/>
            <person name="Penin A.A."/>
            <person name="Muntyan M.S."/>
            <person name="Nikitin M.A."/>
            <person name="Popova O.V."/>
            <person name="Zanegina O.N."/>
            <person name="Vyssokikh M.Y."/>
            <person name="Spiridonov S.E."/>
            <person name="Aleoshin V.V."/>
            <person name="Panchin Y.V."/>
        </authorList>
    </citation>
    <scope>NUCLEOTIDE SEQUENCE</scope>
</reference>
<evidence type="ECO:0000313" key="3">
    <source>
        <dbReference type="EMBL" id="QDH52394.1"/>
    </source>
</evidence>
<dbReference type="Gene3D" id="1.20.120.1200">
    <property type="entry name" value="NADH-ubiquinone/plastoquinone oxidoreductase chain 6, subunit NuoJ"/>
    <property type="match status" value="1"/>
</dbReference>
<geneLocation type="mitochondrion" evidence="3"/>
<name>A0A514ABV5_9BILA</name>
<dbReference type="EMBL" id="MG257767">
    <property type="protein sequence ID" value="QDH52394.1"/>
    <property type="molecule type" value="Genomic_DNA"/>
</dbReference>
<keyword evidence="1" id="KW-0472">Membrane</keyword>
<dbReference type="InterPro" id="IPR042106">
    <property type="entry name" value="Nuo/plastoQ_OxRdtase_6_NuoJ"/>
</dbReference>
<evidence type="ECO:0000256" key="2">
    <source>
        <dbReference type="SAM" id="SignalP"/>
    </source>
</evidence>
<feature type="transmembrane region" description="Helical" evidence="1">
    <location>
        <begin position="41"/>
        <end position="60"/>
    </location>
</feature>
<keyword evidence="1" id="KW-1133">Transmembrane helix</keyword>
<feature type="transmembrane region" description="Helical" evidence="1">
    <location>
        <begin position="132"/>
        <end position="152"/>
    </location>
</feature>
<feature type="transmembrane region" description="Helical" evidence="1">
    <location>
        <begin position="81"/>
        <end position="99"/>
    </location>
</feature>
<feature type="chain" id="PRO_5021801048" evidence="2">
    <location>
        <begin position="18"/>
        <end position="171"/>
    </location>
</feature>
<organism evidence="3">
    <name type="scientific">Gordius sp. VVA-2019</name>
    <dbReference type="NCBI Taxonomy" id="2586752"/>
    <lineage>
        <taxon>Eukaryota</taxon>
        <taxon>Metazoa</taxon>
        <taxon>Ecdysozoa</taxon>
        <taxon>Nematomorpha</taxon>
        <taxon>Gordioida</taxon>
        <taxon>Gordea</taxon>
        <taxon>Gordioidea</taxon>
        <taxon>Gordiidae</taxon>
        <taxon>Gordius</taxon>
    </lineage>
</organism>
<protein>
    <submittedName>
        <fullName evidence="3">NADH dehydrogenase subunit 6</fullName>
    </submittedName>
</protein>
<keyword evidence="1" id="KW-0812">Transmembrane</keyword>